<dbReference type="RefSeq" id="WP_369147184.1">
    <property type="nucleotide sequence ID" value="NZ_CP163444.1"/>
</dbReference>
<organism evidence="2">
    <name type="scientific">Streptomyces sp. R44</name>
    <dbReference type="NCBI Taxonomy" id="3238633"/>
    <lineage>
        <taxon>Bacteria</taxon>
        <taxon>Bacillati</taxon>
        <taxon>Actinomycetota</taxon>
        <taxon>Actinomycetes</taxon>
        <taxon>Kitasatosporales</taxon>
        <taxon>Streptomycetaceae</taxon>
        <taxon>Streptomyces</taxon>
    </lineage>
</organism>
<feature type="compositionally biased region" description="Acidic residues" evidence="1">
    <location>
        <begin position="122"/>
        <end position="131"/>
    </location>
</feature>
<reference evidence="2" key="1">
    <citation type="submission" date="2024-07" db="EMBL/GenBank/DDBJ databases">
        <authorList>
            <person name="Yu S.T."/>
        </authorList>
    </citation>
    <scope>NUCLEOTIDE SEQUENCE</scope>
    <source>
        <strain evidence="2">R44</strain>
    </source>
</reference>
<dbReference type="EMBL" id="CP163444">
    <property type="protein sequence ID" value="XDQ74663.1"/>
    <property type="molecule type" value="Genomic_DNA"/>
</dbReference>
<evidence type="ECO:0000256" key="1">
    <source>
        <dbReference type="SAM" id="MobiDB-lite"/>
    </source>
</evidence>
<evidence type="ECO:0000313" key="2">
    <source>
        <dbReference type="EMBL" id="XDQ74663.1"/>
    </source>
</evidence>
<name>A0AB39T7U4_9ACTN</name>
<gene>
    <name evidence="2" type="ORF">AB5J54_30895</name>
</gene>
<feature type="compositionally biased region" description="Acidic residues" evidence="1">
    <location>
        <begin position="96"/>
        <end position="115"/>
    </location>
</feature>
<dbReference type="AlphaFoldDB" id="A0AB39T7U4"/>
<feature type="region of interest" description="Disordered" evidence="1">
    <location>
        <begin position="96"/>
        <end position="151"/>
    </location>
</feature>
<accession>A0AB39T7U4</accession>
<protein>
    <submittedName>
        <fullName evidence="2">Uncharacterized protein</fullName>
    </submittedName>
</protein>
<sequence>MTLEWDGFRLALGREGLEFAWAGGGFFEAGVTSCVSTSLRRPSRPDECHRLDFRFRFPGTAPGAESAVIHVDVPPGAVEQAQRLQDLLWRDYSVMVDEDGPGPEAETEADVESEGDPGAAAEAEEAPETDADTGPAREGTSVPAELGRVPNTNAWIISPAMARSEELFQDVMARLANSDH</sequence>
<proteinExistence type="predicted"/>